<evidence type="ECO:0000259" key="1">
    <source>
        <dbReference type="Pfam" id="PF00535"/>
    </source>
</evidence>
<reference evidence="2 3" key="1">
    <citation type="journal article" date="2016" name="Nat. Commun.">
        <title>Thousands of microbial genomes shed light on interconnected biogeochemical processes in an aquifer system.</title>
        <authorList>
            <person name="Anantharaman K."/>
            <person name="Brown C.T."/>
            <person name="Hug L.A."/>
            <person name="Sharon I."/>
            <person name="Castelle C.J."/>
            <person name="Probst A.J."/>
            <person name="Thomas B.C."/>
            <person name="Singh A."/>
            <person name="Wilkins M.J."/>
            <person name="Karaoz U."/>
            <person name="Brodie E.L."/>
            <person name="Williams K.H."/>
            <person name="Hubbard S.S."/>
            <person name="Banfield J.F."/>
        </authorList>
    </citation>
    <scope>NUCLEOTIDE SEQUENCE [LARGE SCALE GENOMIC DNA]</scope>
</reference>
<feature type="domain" description="Glycosyltransferase 2-like" evidence="1">
    <location>
        <begin position="4"/>
        <end position="113"/>
    </location>
</feature>
<dbReference type="EMBL" id="MGGZ01000021">
    <property type="protein sequence ID" value="OGM56939.1"/>
    <property type="molecule type" value="Genomic_DNA"/>
</dbReference>
<organism evidence="2 3">
    <name type="scientific">Candidatus Woesebacteria bacterium RIFCSPHIGHO2_12_FULL_46_16</name>
    <dbReference type="NCBI Taxonomy" id="1802513"/>
    <lineage>
        <taxon>Bacteria</taxon>
        <taxon>Candidatus Woeseibacteriota</taxon>
    </lineage>
</organism>
<name>A0A1F8AZK0_9BACT</name>
<dbReference type="CDD" id="cd02511">
    <property type="entry name" value="Beta4Glucosyltransferase"/>
    <property type="match status" value="1"/>
</dbReference>
<dbReference type="Gene3D" id="3.90.550.10">
    <property type="entry name" value="Spore Coat Polysaccharide Biosynthesis Protein SpsA, Chain A"/>
    <property type="match status" value="1"/>
</dbReference>
<dbReference type="InterPro" id="IPR029044">
    <property type="entry name" value="Nucleotide-diphossugar_trans"/>
</dbReference>
<dbReference type="SUPFAM" id="SSF53448">
    <property type="entry name" value="Nucleotide-diphospho-sugar transferases"/>
    <property type="match status" value="1"/>
</dbReference>
<dbReference type="Pfam" id="PF00535">
    <property type="entry name" value="Glycos_transf_2"/>
    <property type="match status" value="1"/>
</dbReference>
<comment type="caution">
    <text evidence="2">The sequence shown here is derived from an EMBL/GenBank/DDBJ whole genome shotgun (WGS) entry which is preliminary data.</text>
</comment>
<proteinExistence type="predicted"/>
<protein>
    <recommendedName>
        <fullName evidence="1">Glycosyltransferase 2-like domain-containing protein</fullName>
    </recommendedName>
</protein>
<dbReference type="InterPro" id="IPR001173">
    <property type="entry name" value="Glyco_trans_2-like"/>
</dbReference>
<dbReference type="STRING" id="1802513.A3E46_01230"/>
<gene>
    <name evidence="2" type="ORF">A3E46_01230</name>
</gene>
<evidence type="ECO:0000313" key="2">
    <source>
        <dbReference type="EMBL" id="OGM56939.1"/>
    </source>
</evidence>
<dbReference type="PANTHER" id="PTHR43630:SF2">
    <property type="entry name" value="GLYCOSYLTRANSFERASE"/>
    <property type="match status" value="1"/>
</dbReference>
<evidence type="ECO:0000313" key="3">
    <source>
        <dbReference type="Proteomes" id="UP000178313"/>
    </source>
</evidence>
<dbReference type="PANTHER" id="PTHR43630">
    <property type="entry name" value="POLY-BETA-1,6-N-ACETYL-D-GLUCOSAMINE SYNTHASE"/>
    <property type="match status" value="1"/>
</dbReference>
<dbReference type="AlphaFoldDB" id="A0A1F8AZK0"/>
<accession>A0A1F8AZK0</accession>
<sequence length="250" mass="29340">MNLSAVVLTKNEEENLRDCLESLKFCDEVIVIDDESKDKTVNIAKESGAKIFIRPLGGDFSAQRNLGLEKATNRWVLFVDADERVNQKLEEEILDEINRPGNPHVGYYMRRDDYLWGKKLKFGETANLLFLRLARKSGGKWERCVHEVWKVTGRTKTLNSPLLHYPHQTLREFIKDINFHSDLDVDAKKKEGKKSNLMKIIFWPRGKFINNWIFRLGFLDGNRGFLLALMMSFHSFLSWSKLWIYQKQRN</sequence>
<dbReference type="Proteomes" id="UP000178313">
    <property type="component" value="Unassembled WGS sequence"/>
</dbReference>